<dbReference type="Gene3D" id="1.10.260.40">
    <property type="entry name" value="lambda repressor-like DNA-binding domains"/>
    <property type="match status" value="1"/>
</dbReference>
<dbReference type="PROSITE" id="PS50943">
    <property type="entry name" value="HTH_CROC1"/>
    <property type="match status" value="1"/>
</dbReference>
<dbReference type="InterPro" id="IPR001387">
    <property type="entry name" value="Cro/C1-type_HTH"/>
</dbReference>
<evidence type="ECO:0000313" key="2">
    <source>
        <dbReference type="EMBL" id="QEU96429.1"/>
    </source>
</evidence>
<dbReference type="RefSeq" id="WP_055549437.1">
    <property type="nucleotide sequence ID" value="NZ_CP023699.1"/>
</dbReference>
<accession>A0A5J6GLU7</accession>
<name>A0A5J6GLU7_STRKN</name>
<keyword evidence="3" id="KW-1185">Reference proteome</keyword>
<organism evidence="2 3">
    <name type="scientific">Streptomyces kanamyceticus</name>
    <dbReference type="NCBI Taxonomy" id="1967"/>
    <lineage>
        <taxon>Bacteria</taxon>
        <taxon>Bacillati</taxon>
        <taxon>Actinomycetota</taxon>
        <taxon>Actinomycetes</taxon>
        <taxon>Kitasatosporales</taxon>
        <taxon>Streptomycetaceae</taxon>
        <taxon>Streptomyces</taxon>
    </lineage>
</organism>
<dbReference type="Pfam" id="PF01381">
    <property type="entry name" value="HTH_3"/>
    <property type="match status" value="1"/>
</dbReference>
<dbReference type="CDD" id="cd00093">
    <property type="entry name" value="HTH_XRE"/>
    <property type="match status" value="1"/>
</dbReference>
<dbReference type="SUPFAM" id="SSF47413">
    <property type="entry name" value="lambda repressor-like DNA-binding domains"/>
    <property type="match status" value="1"/>
</dbReference>
<feature type="domain" description="HTH cro/C1-type" evidence="1">
    <location>
        <begin position="41"/>
        <end position="96"/>
    </location>
</feature>
<dbReference type="EMBL" id="CP023699">
    <property type="protein sequence ID" value="QEU96429.1"/>
    <property type="molecule type" value="Genomic_DNA"/>
</dbReference>
<gene>
    <name evidence="2" type="ORF">CP970_40720</name>
</gene>
<dbReference type="InterPro" id="IPR010982">
    <property type="entry name" value="Lambda_DNA-bd_dom_sf"/>
</dbReference>
<dbReference type="GO" id="GO:0003677">
    <property type="term" value="F:DNA binding"/>
    <property type="evidence" value="ECO:0007669"/>
    <property type="project" value="InterPro"/>
</dbReference>
<dbReference type="AlphaFoldDB" id="A0A5J6GLU7"/>
<dbReference type="SMART" id="SM00530">
    <property type="entry name" value="HTH_XRE"/>
    <property type="match status" value="1"/>
</dbReference>
<sequence>MVGGNARSRAPRECAHDPEAWPDAVVDDIAAAVVQTIARCLAAALAERGLSRRGAADLLGINRQTIGDVLDGRTWPDVATIARLEAGLNTPLWPPLARR</sequence>
<reference evidence="2 3" key="1">
    <citation type="submission" date="2017-09" db="EMBL/GenBank/DDBJ databases">
        <authorList>
            <person name="Lee N."/>
            <person name="Cho B.-K."/>
        </authorList>
    </citation>
    <scope>NUCLEOTIDE SEQUENCE [LARGE SCALE GENOMIC DNA]</scope>
    <source>
        <strain evidence="2 3">ATCC 12853</strain>
    </source>
</reference>
<evidence type="ECO:0000259" key="1">
    <source>
        <dbReference type="PROSITE" id="PS50943"/>
    </source>
</evidence>
<dbReference type="KEGG" id="ska:CP970_40720"/>
<dbReference type="Proteomes" id="UP000325529">
    <property type="component" value="Chromosome"/>
</dbReference>
<proteinExistence type="predicted"/>
<evidence type="ECO:0000313" key="3">
    <source>
        <dbReference type="Proteomes" id="UP000325529"/>
    </source>
</evidence>
<dbReference type="OrthoDB" id="4408411at2"/>
<protein>
    <submittedName>
        <fullName evidence="2">XRE family transcriptional regulator</fullName>
    </submittedName>
</protein>